<feature type="region of interest" description="Disordered" evidence="12">
    <location>
        <begin position="381"/>
        <end position="404"/>
    </location>
</feature>
<evidence type="ECO:0000256" key="11">
    <source>
        <dbReference type="ARBA" id="ARBA00023303"/>
    </source>
</evidence>
<reference evidence="16 17" key="1">
    <citation type="submission" date="2025-05" db="UniProtKB">
        <authorList>
            <consortium name="RefSeq"/>
        </authorList>
    </citation>
    <scope>IDENTIFICATION</scope>
    <source>
        <tissue evidence="16 17">Muscle</tissue>
    </source>
</reference>
<dbReference type="GeneID" id="111083838"/>
<evidence type="ECO:0000256" key="7">
    <source>
        <dbReference type="ARBA" id="ARBA00022882"/>
    </source>
</evidence>
<feature type="transmembrane region" description="Helical" evidence="13">
    <location>
        <begin position="75"/>
        <end position="96"/>
    </location>
</feature>
<evidence type="ECO:0000256" key="1">
    <source>
        <dbReference type="ARBA" id="ARBA00004141"/>
    </source>
</evidence>
<keyword evidence="7" id="KW-0851">Voltage-gated channel</keyword>
<evidence type="ECO:0000313" key="15">
    <source>
        <dbReference type="Proteomes" id="UP000694941"/>
    </source>
</evidence>
<dbReference type="Proteomes" id="UP000694941">
    <property type="component" value="Unplaced"/>
</dbReference>
<evidence type="ECO:0000256" key="4">
    <source>
        <dbReference type="ARBA" id="ARBA00022673"/>
    </source>
</evidence>
<keyword evidence="6" id="KW-0106">Calcium</keyword>
<feature type="compositionally biased region" description="Polar residues" evidence="12">
    <location>
        <begin position="351"/>
        <end position="364"/>
    </location>
</feature>
<evidence type="ECO:0000256" key="2">
    <source>
        <dbReference type="ARBA" id="ARBA00022448"/>
    </source>
</evidence>
<comment type="subcellular location">
    <subcellularLocation>
        <location evidence="1">Membrane</location>
        <topology evidence="1">Multi-pass membrane protein</topology>
    </subcellularLocation>
</comment>
<accession>A0ABM1RXZ1</accession>
<keyword evidence="10 13" id="KW-0472">Membrane</keyword>
<dbReference type="InterPro" id="IPR005821">
    <property type="entry name" value="Ion_trans_dom"/>
</dbReference>
<feature type="region of interest" description="Disordered" evidence="12">
    <location>
        <begin position="122"/>
        <end position="145"/>
    </location>
</feature>
<feature type="domain" description="Ion transport" evidence="14">
    <location>
        <begin position="17"/>
        <end position="104"/>
    </location>
</feature>
<dbReference type="PANTHER" id="PTHR45628">
    <property type="entry name" value="VOLTAGE-DEPENDENT CALCIUM CHANNEL TYPE A SUBUNIT ALPHA-1"/>
    <property type="match status" value="1"/>
</dbReference>
<feature type="region of interest" description="Disordered" evidence="12">
    <location>
        <begin position="351"/>
        <end position="370"/>
    </location>
</feature>
<dbReference type="RefSeq" id="XP_022236247.1">
    <property type="nucleotide sequence ID" value="XM_022380539.1"/>
</dbReference>
<evidence type="ECO:0000256" key="13">
    <source>
        <dbReference type="SAM" id="Phobius"/>
    </source>
</evidence>
<sequence>MFMWFYFSECNKDFQCQGLGEHAHFRNFGMAFLTLFRVATGDNWNGIMKDTLRENCDYSSDCVTNCCVSPIIAPIYFVVFVLMAQFVLVNVVVAVLMKHLEESHTQDEEDLDMEEQIKQEVAAEAGVSQQGSRTTEVREAKRSETKALKPRPLVKMTSLPANFTFTFQGSDGVRNRNVPEIRVVSPTEVTEEQARGLLEPDVDRLRVSGRPNVSYCGSNASSTMRASNSESSTIGRPDVSYCGSNASTTMRASNSESSTIGRPDVSYCGSNASTTMRASNSESSTVGRPDVSYCGSNASTTMRASNSESSTVGRPNVSYCGSNASTTMRASNSESSTVGRPNVSYCGSNASTTMRASNSESSTVGRPDVSYYGSNAFSTMRASNSESSTMIEEQVALDRSEDSS</sequence>
<evidence type="ECO:0000313" key="17">
    <source>
        <dbReference type="RefSeq" id="XP_022236247.1"/>
    </source>
</evidence>
<feature type="compositionally biased region" description="Polar residues" evidence="12">
    <location>
        <begin position="381"/>
        <end position="391"/>
    </location>
</feature>
<feature type="compositionally biased region" description="Basic and acidic residues" evidence="12">
    <location>
        <begin position="135"/>
        <end position="145"/>
    </location>
</feature>
<dbReference type="RefSeq" id="XP_022236246.1">
    <property type="nucleotide sequence ID" value="XM_022380538.1"/>
</dbReference>
<protein>
    <submittedName>
        <fullName evidence="16">Uncharacterized protein LOC111083838 isoform X1</fullName>
    </submittedName>
    <submittedName>
        <fullName evidence="17">Uncharacterized protein LOC111083838 isoform X2</fullName>
    </submittedName>
</protein>
<keyword evidence="3" id="KW-0109">Calcium transport</keyword>
<keyword evidence="2" id="KW-0813">Transport</keyword>
<evidence type="ECO:0000256" key="3">
    <source>
        <dbReference type="ARBA" id="ARBA00022568"/>
    </source>
</evidence>
<dbReference type="InterPro" id="IPR050599">
    <property type="entry name" value="VDCC_alpha-1_subunit"/>
</dbReference>
<keyword evidence="8 13" id="KW-1133">Transmembrane helix</keyword>
<feature type="region of interest" description="Disordered" evidence="12">
    <location>
        <begin position="216"/>
        <end position="240"/>
    </location>
</feature>
<keyword evidence="9" id="KW-0406">Ion transport</keyword>
<dbReference type="Pfam" id="PF00520">
    <property type="entry name" value="Ion_trans"/>
    <property type="match status" value="1"/>
</dbReference>
<evidence type="ECO:0000256" key="10">
    <source>
        <dbReference type="ARBA" id="ARBA00023136"/>
    </source>
</evidence>
<evidence type="ECO:0000256" key="5">
    <source>
        <dbReference type="ARBA" id="ARBA00022692"/>
    </source>
</evidence>
<evidence type="ECO:0000256" key="6">
    <source>
        <dbReference type="ARBA" id="ARBA00022837"/>
    </source>
</evidence>
<proteinExistence type="predicted"/>
<name>A0ABM1RXZ1_LIMPO</name>
<keyword evidence="5 13" id="KW-0812">Transmembrane</keyword>
<dbReference type="PANTHER" id="PTHR45628:SF22">
    <property type="entry name" value="VOLTAGE-DEPENDENT T-TYPE CALCIUM CHANNEL SUBUNIT ALPHA"/>
    <property type="match status" value="1"/>
</dbReference>
<dbReference type="Gene3D" id="1.10.287.70">
    <property type="match status" value="1"/>
</dbReference>
<evidence type="ECO:0000259" key="14">
    <source>
        <dbReference type="Pfam" id="PF00520"/>
    </source>
</evidence>
<keyword evidence="4" id="KW-0107">Calcium channel</keyword>
<organism evidence="15 16">
    <name type="scientific">Limulus polyphemus</name>
    <name type="common">Atlantic horseshoe crab</name>
    <dbReference type="NCBI Taxonomy" id="6850"/>
    <lineage>
        <taxon>Eukaryota</taxon>
        <taxon>Metazoa</taxon>
        <taxon>Ecdysozoa</taxon>
        <taxon>Arthropoda</taxon>
        <taxon>Chelicerata</taxon>
        <taxon>Merostomata</taxon>
        <taxon>Xiphosura</taxon>
        <taxon>Limulidae</taxon>
        <taxon>Limulus</taxon>
    </lineage>
</organism>
<evidence type="ECO:0000313" key="16">
    <source>
        <dbReference type="RefSeq" id="XP_022236246.1"/>
    </source>
</evidence>
<feature type="compositionally biased region" description="Polar residues" evidence="12">
    <location>
        <begin position="216"/>
        <end position="234"/>
    </location>
</feature>
<evidence type="ECO:0000256" key="8">
    <source>
        <dbReference type="ARBA" id="ARBA00022989"/>
    </source>
</evidence>
<evidence type="ECO:0000256" key="9">
    <source>
        <dbReference type="ARBA" id="ARBA00023065"/>
    </source>
</evidence>
<keyword evidence="15" id="KW-1185">Reference proteome</keyword>
<evidence type="ECO:0000256" key="12">
    <source>
        <dbReference type="SAM" id="MobiDB-lite"/>
    </source>
</evidence>
<keyword evidence="11" id="KW-0407">Ion channel</keyword>
<gene>
    <name evidence="16 17" type="primary">LOC111083838</name>
</gene>